<evidence type="ECO:0000313" key="2">
    <source>
        <dbReference type="Proteomes" id="UP000221020"/>
    </source>
</evidence>
<comment type="caution">
    <text evidence="1">The sequence shown here is derived from an EMBL/GenBank/DDBJ whole genome shotgun (WGS) entry which is preliminary data.</text>
</comment>
<dbReference type="SUPFAM" id="SSF56059">
    <property type="entry name" value="Glutathione synthetase ATP-binding domain-like"/>
    <property type="match status" value="1"/>
</dbReference>
<dbReference type="AlphaFoldDB" id="A0AA91ZUA7"/>
<evidence type="ECO:0000313" key="1">
    <source>
        <dbReference type="EMBL" id="PED83605.1"/>
    </source>
</evidence>
<dbReference type="Proteomes" id="UP000221020">
    <property type="component" value="Unassembled WGS sequence"/>
</dbReference>
<dbReference type="EMBL" id="NVOR01000014">
    <property type="protein sequence ID" value="PED83605.1"/>
    <property type="molecule type" value="Genomic_DNA"/>
</dbReference>
<organism evidence="1 2">
    <name type="scientific">Bacillus pseudomycoides</name>
    <dbReference type="NCBI Taxonomy" id="64104"/>
    <lineage>
        <taxon>Bacteria</taxon>
        <taxon>Bacillati</taxon>
        <taxon>Bacillota</taxon>
        <taxon>Bacilli</taxon>
        <taxon>Bacillales</taxon>
        <taxon>Bacillaceae</taxon>
        <taxon>Bacillus</taxon>
        <taxon>Bacillus cereus group</taxon>
    </lineage>
</organism>
<gene>
    <name evidence="1" type="ORF">CON65_05710</name>
</gene>
<reference evidence="1 2" key="1">
    <citation type="submission" date="2017-09" db="EMBL/GenBank/DDBJ databases">
        <title>Large-scale bioinformatics analysis of Bacillus genomes uncovers conserved roles of natural products in bacterial physiology.</title>
        <authorList>
            <consortium name="Agbiome Team Llc"/>
            <person name="Bleich R.M."/>
            <person name="Grubbs K.J."/>
            <person name="Santa Maria K.C."/>
            <person name="Allen S.E."/>
            <person name="Farag S."/>
            <person name="Shank E.A."/>
            <person name="Bowers A."/>
        </authorList>
    </citation>
    <scope>NUCLEOTIDE SEQUENCE [LARGE SCALE GENOMIC DNA]</scope>
    <source>
        <strain evidence="1 2">AFS092012</strain>
    </source>
</reference>
<protein>
    <recommendedName>
        <fullName evidence="3">YheC/YheD family protein</fullName>
    </recommendedName>
</protein>
<proteinExistence type="predicted"/>
<dbReference type="Pfam" id="PF14398">
    <property type="entry name" value="ATPgrasp_YheCD"/>
    <property type="match status" value="1"/>
</dbReference>
<evidence type="ECO:0008006" key="3">
    <source>
        <dbReference type="Google" id="ProtNLM"/>
    </source>
</evidence>
<dbReference type="InterPro" id="IPR026838">
    <property type="entry name" value="YheC/D"/>
</dbReference>
<sequence>MEDHMYTLQISTDHPNAITLPYIFSNTPSLQSLSFGTRSIACKDITIHYTYTHEITIGEQLAKKLLLPPSATIHAFIQNQTLIFGPLIGIFTTCFSESASEPLGDRSIAFSDLLTPPFSLRPFVFLFGAQHINWEEETIEGYFFKEGKWLQYNIPFPNVIYDRLPNRQAETYKPIARAKKRLQVEYAIPWFNPGFFNKWDIHQLLINEKSISSLLPKTEAFQHFEQVERFLSSYKHVYMKPTHGSLGRNIYQIFYSPTDNKYYCRYRENEQNKFRKYDSLETLINHVLKGHDLKKFIVQQGISLLHFDGQPVDFRVHTNKNHFGTWRVSAIAAKIAGKGSMTTHMNSGGDVKLLQEIFSDATERIRILNTLTHVALKLSSILDQHITGNVGEIGFDIGLDKSENPWLFEANSKPGRSIFQHEKLKEQDEQTRQLFYEYAIYLTGHSFHHPQKSAQEKKTKLPSVNSLSTPLLVNPHVAE</sequence>
<accession>A0AA91ZUA7</accession>
<name>A0AA91ZUA7_9BACI</name>